<evidence type="ECO:0000313" key="1">
    <source>
        <dbReference type="EMBL" id="MFD0785134.1"/>
    </source>
</evidence>
<protein>
    <submittedName>
        <fullName evidence="1">Uncharacterized protein</fullName>
    </submittedName>
</protein>
<reference evidence="2" key="1">
    <citation type="journal article" date="2019" name="Int. J. Syst. Evol. Microbiol.">
        <title>The Global Catalogue of Microorganisms (GCM) 10K type strain sequencing project: providing services to taxonomists for standard genome sequencing and annotation.</title>
        <authorList>
            <consortium name="The Broad Institute Genomics Platform"/>
            <consortium name="The Broad Institute Genome Sequencing Center for Infectious Disease"/>
            <person name="Wu L."/>
            <person name="Ma J."/>
        </authorList>
    </citation>
    <scope>NUCLEOTIDE SEQUENCE [LARGE SCALE GENOMIC DNA]</scope>
    <source>
        <strain evidence="2">JCM 32148</strain>
    </source>
</reference>
<proteinExistence type="predicted"/>
<sequence>NRRFDQRYPARAMTAHQALHDQALTFRESHTTEVSTLADAIEAAGTGWARVPWSAVGVEGEAEANGQGVTVRCLLRADGSVPDTQDEPDLHAILARSY</sequence>
<name>A0ABW3A3L3_9ACTN</name>
<evidence type="ECO:0000313" key="2">
    <source>
        <dbReference type="Proteomes" id="UP001597053"/>
    </source>
</evidence>
<feature type="non-terminal residue" evidence="1">
    <location>
        <position position="1"/>
    </location>
</feature>
<organism evidence="1 2">
    <name type="scientific">Micromonospora azadirachtae</name>
    <dbReference type="NCBI Taxonomy" id="1970735"/>
    <lineage>
        <taxon>Bacteria</taxon>
        <taxon>Bacillati</taxon>
        <taxon>Actinomycetota</taxon>
        <taxon>Actinomycetes</taxon>
        <taxon>Micromonosporales</taxon>
        <taxon>Micromonosporaceae</taxon>
        <taxon>Micromonospora</taxon>
    </lineage>
</organism>
<comment type="caution">
    <text evidence="1">The sequence shown here is derived from an EMBL/GenBank/DDBJ whole genome shotgun (WGS) entry which is preliminary data.</text>
</comment>
<dbReference type="EMBL" id="JBHTHM010000692">
    <property type="protein sequence ID" value="MFD0785134.1"/>
    <property type="molecule type" value="Genomic_DNA"/>
</dbReference>
<keyword evidence="2" id="KW-1185">Reference proteome</keyword>
<gene>
    <name evidence="1" type="ORF">ACFQZ8_14605</name>
</gene>
<dbReference type="Proteomes" id="UP001597053">
    <property type="component" value="Unassembled WGS sequence"/>
</dbReference>
<accession>A0ABW3A3L3</accession>